<evidence type="ECO:0000259" key="3">
    <source>
        <dbReference type="PROSITE" id="PS50930"/>
    </source>
</evidence>
<dbReference type="PROSITE" id="PS50930">
    <property type="entry name" value="HTH_LYTTR"/>
    <property type="match status" value="1"/>
</dbReference>
<dbReference type="Gene3D" id="3.40.50.2300">
    <property type="match status" value="1"/>
</dbReference>
<protein>
    <submittedName>
        <fullName evidence="4">LytTR family DNA-binding domain-containing protein</fullName>
    </submittedName>
</protein>
<organism evidence="4 5">
    <name type="scientific">Flavobacterium ginsengisoli</name>
    <dbReference type="NCBI Taxonomy" id="871694"/>
    <lineage>
        <taxon>Bacteria</taxon>
        <taxon>Pseudomonadati</taxon>
        <taxon>Bacteroidota</taxon>
        <taxon>Flavobacteriia</taxon>
        <taxon>Flavobacteriales</taxon>
        <taxon>Flavobacteriaceae</taxon>
        <taxon>Flavobacterium</taxon>
    </lineage>
</organism>
<evidence type="ECO:0000313" key="5">
    <source>
        <dbReference type="Proteomes" id="UP001501367"/>
    </source>
</evidence>
<keyword evidence="5" id="KW-1185">Reference proteome</keyword>
<evidence type="ECO:0000313" key="4">
    <source>
        <dbReference type="EMBL" id="GAA3746811.1"/>
    </source>
</evidence>
<feature type="modified residue" description="4-aspartylphosphate" evidence="1">
    <location>
        <position position="57"/>
    </location>
</feature>
<dbReference type="GO" id="GO:0003677">
    <property type="term" value="F:DNA binding"/>
    <property type="evidence" value="ECO:0007669"/>
    <property type="project" value="UniProtKB-KW"/>
</dbReference>
<gene>
    <name evidence="4" type="ORF">GCM10022422_34070</name>
</gene>
<dbReference type="InterPro" id="IPR011006">
    <property type="entry name" value="CheY-like_superfamily"/>
</dbReference>
<comment type="caution">
    <text evidence="4">The sequence shown here is derived from an EMBL/GenBank/DDBJ whole genome shotgun (WGS) entry which is preliminary data.</text>
</comment>
<keyword evidence="1" id="KW-0597">Phosphoprotein</keyword>
<dbReference type="PANTHER" id="PTHR37299:SF1">
    <property type="entry name" value="STAGE 0 SPORULATION PROTEIN A HOMOLOG"/>
    <property type="match status" value="1"/>
</dbReference>
<feature type="domain" description="HTH LytTR-type" evidence="3">
    <location>
        <begin position="147"/>
        <end position="236"/>
    </location>
</feature>
<dbReference type="PROSITE" id="PS50110">
    <property type="entry name" value="RESPONSE_REGULATORY"/>
    <property type="match status" value="1"/>
</dbReference>
<dbReference type="EMBL" id="BAABDT010000006">
    <property type="protein sequence ID" value="GAA3746811.1"/>
    <property type="molecule type" value="Genomic_DNA"/>
</dbReference>
<sequence>MKIKAIIVDDELSARNLIETLCKQIYDDKIEIVEQCSSVPSALESIKKKSPDLVFLDIQMPGENGFDLLSYFDTIPFEIIFTTAYKEHALQAIKNSALDYLIKPIHIPDFKTAISKLDLALEKKDSLDRYQLLKENRENQSSGKQRIALASKTGFDVIQLNEILFCKSEGPYTDIYTKDHKYCATKSLKEICELLESEKNFLKVHRSYLINAAYVKKFKSEEFKLQMTSGHEIQVSDKKFTKNKLIDAITK</sequence>
<dbReference type="Pfam" id="PF00072">
    <property type="entry name" value="Response_reg"/>
    <property type="match status" value="1"/>
</dbReference>
<dbReference type="InterPro" id="IPR007492">
    <property type="entry name" value="LytTR_DNA-bd_dom"/>
</dbReference>
<evidence type="ECO:0000259" key="2">
    <source>
        <dbReference type="PROSITE" id="PS50110"/>
    </source>
</evidence>
<dbReference type="SMART" id="SM00448">
    <property type="entry name" value="REC"/>
    <property type="match status" value="1"/>
</dbReference>
<dbReference type="RefSeq" id="WP_286968513.1">
    <property type="nucleotide sequence ID" value="NZ_BAABDT010000006.1"/>
</dbReference>
<name>A0ABP7FS34_9FLAO</name>
<dbReference type="PANTHER" id="PTHR37299">
    <property type="entry name" value="TRANSCRIPTIONAL REGULATOR-RELATED"/>
    <property type="match status" value="1"/>
</dbReference>
<dbReference type="SMART" id="SM00850">
    <property type="entry name" value="LytTR"/>
    <property type="match status" value="1"/>
</dbReference>
<accession>A0ABP7FS34</accession>
<keyword evidence="4" id="KW-0238">DNA-binding</keyword>
<dbReference type="Pfam" id="PF04397">
    <property type="entry name" value="LytTR"/>
    <property type="match status" value="1"/>
</dbReference>
<dbReference type="Proteomes" id="UP001501367">
    <property type="component" value="Unassembled WGS sequence"/>
</dbReference>
<dbReference type="InterPro" id="IPR001789">
    <property type="entry name" value="Sig_transdc_resp-reg_receiver"/>
</dbReference>
<dbReference type="SUPFAM" id="SSF52172">
    <property type="entry name" value="CheY-like"/>
    <property type="match status" value="1"/>
</dbReference>
<feature type="domain" description="Response regulatory" evidence="2">
    <location>
        <begin position="4"/>
        <end position="118"/>
    </location>
</feature>
<evidence type="ECO:0000256" key="1">
    <source>
        <dbReference type="PROSITE-ProRule" id="PRU00169"/>
    </source>
</evidence>
<dbReference type="InterPro" id="IPR046947">
    <property type="entry name" value="LytR-like"/>
</dbReference>
<proteinExistence type="predicted"/>
<dbReference type="Gene3D" id="2.40.50.1020">
    <property type="entry name" value="LytTr DNA-binding domain"/>
    <property type="match status" value="1"/>
</dbReference>
<reference evidence="5" key="1">
    <citation type="journal article" date="2019" name="Int. J. Syst. Evol. Microbiol.">
        <title>The Global Catalogue of Microorganisms (GCM) 10K type strain sequencing project: providing services to taxonomists for standard genome sequencing and annotation.</title>
        <authorList>
            <consortium name="The Broad Institute Genomics Platform"/>
            <consortium name="The Broad Institute Genome Sequencing Center for Infectious Disease"/>
            <person name="Wu L."/>
            <person name="Ma J."/>
        </authorList>
    </citation>
    <scope>NUCLEOTIDE SEQUENCE [LARGE SCALE GENOMIC DNA]</scope>
    <source>
        <strain evidence="5">JCM 17336</strain>
    </source>
</reference>